<evidence type="ECO:0000259" key="1">
    <source>
        <dbReference type="Pfam" id="PF08386"/>
    </source>
</evidence>
<name>A0ABR1VSZ7_9PEZI</name>
<evidence type="ECO:0000313" key="3">
    <source>
        <dbReference type="Proteomes" id="UP001480595"/>
    </source>
</evidence>
<comment type="caution">
    <text evidence="2">The sequence shown here is derived from an EMBL/GenBank/DDBJ whole genome shotgun (WGS) entry which is preliminary data.</text>
</comment>
<dbReference type="RefSeq" id="XP_066718767.1">
    <property type="nucleotide sequence ID" value="XM_066856600.1"/>
</dbReference>
<dbReference type="Proteomes" id="UP001480595">
    <property type="component" value="Unassembled WGS sequence"/>
</dbReference>
<keyword evidence="3" id="KW-1185">Reference proteome</keyword>
<gene>
    <name evidence="2" type="ORF">PG994_005191</name>
</gene>
<dbReference type="EMBL" id="JAQQWL010000005">
    <property type="protein sequence ID" value="KAK8074292.1"/>
    <property type="molecule type" value="Genomic_DNA"/>
</dbReference>
<evidence type="ECO:0000313" key="2">
    <source>
        <dbReference type="EMBL" id="KAK8074292.1"/>
    </source>
</evidence>
<feature type="domain" description="Peptidase S33 tripeptidyl aminopeptidase-like C-terminal" evidence="1">
    <location>
        <begin position="1"/>
        <end position="48"/>
    </location>
</feature>
<proteinExistence type="predicted"/>
<dbReference type="GeneID" id="92089663"/>
<sequence length="89" mass="9960">MARDHPGSRVLVQENAGHGSLFSPGRCREGYIRKYFATGELPPEGLVCQPDCQPFQDCPRMREVEGARAMMADEEAAEVWGWRAPRAII</sequence>
<dbReference type="InterPro" id="IPR013595">
    <property type="entry name" value="Pept_S33_TAP-like_C"/>
</dbReference>
<reference evidence="2 3" key="1">
    <citation type="submission" date="2023-01" db="EMBL/GenBank/DDBJ databases">
        <title>Analysis of 21 Apiospora genomes using comparative genomics revels a genus with tremendous synthesis potential of carbohydrate active enzymes and secondary metabolites.</title>
        <authorList>
            <person name="Sorensen T."/>
        </authorList>
    </citation>
    <scope>NUCLEOTIDE SEQUENCE [LARGE SCALE GENOMIC DNA]</scope>
    <source>
        <strain evidence="2 3">CBS 135458</strain>
    </source>
</reference>
<accession>A0ABR1VSZ7</accession>
<organism evidence="2 3">
    <name type="scientific">Apiospora phragmitis</name>
    <dbReference type="NCBI Taxonomy" id="2905665"/>
    <lineage>
        <taxon>Eukaryota</taxon>
        <taxon>Fungi</taxon>
        <taxon>Dikarya</taxon>
        <taxon>Ascomycota</taxon>
        <taxon>Pezizomycotina</taxon>
        <taxon>Sordariomycetes</taxon>
        <taxon>Xylariomycetidae</taxon>
        <taxon>Amphisphaeriales</taxon>
        <taxon>Apiosporaceae</taxon>
        <taxon>Apiospora</taxon>
    </lineage>
</organism>
<protein>
    <recommendedName>
        <fullName evidence="1">Peptidase S33 tripeptidyl aminopeptidase-like C-terminal domain-containing protein</fullName>
    </recommendedName>
</protein>
<dbReference type="Pfam" id="PF08386">
    <property type="entry name" value="Abhydrolase_4"/>
    <property type="match status" value="1"/>
</dbReference>